<dbReference type="EMBL" id="JBHSQV010000175">
    <property type="protein sequence ID" value="MFC5988077.1"/>
    <property type="molecule type" value="Genomic_DNA"/>
</dbReference>
<comment type="caution">
    <text evidence="2">The sequence shown here is derived from an EMBL/GenBank/DDBJ whole genome shotgun (WGS) entry which is preliminary data.</text>
</comment>
<sequence length="310" mass="35891">MEKRLSMSDYVLVLVFIFMFFCIIGAFFFGLQMGKDKTEQKYELMLEEKQDSGAAAASSLNAYDQQQFISFYHMVYEPYREFQNKWFDELEQLDQNSKAEDITAALKSVKGESQNTYAKLKQLTASPSSPLLISSQELYMKSLQQFTSAMDELMKLKWEGKAPADTIHANQALMEAQRSALNAEASFYEAITKWHERYEYRIEDIDLMNKQNLTIEEWNKLAFNYKNAYIAVYMKEHQMYKAYAVHDVTAQIDLLLSTQGAEAFHWSNVSQAITMVENTRSVRAGDFKANKARLFKDELFVDIPLFTSAD</sequence>
<evidence type="ECO:0000256" key="1">
    <source>
        <dbReference type="SAM" id="Phobius"/>
    </source>
</evidence>
<reference evidence="3" key="1">
    <citation type="journal article" date="2019" name="Int. J. Syst. Evol. Microbiol.">
        <title>The Global Catalogue of Microorganisms (GCM) 10K type strain sequencing project: providing services to taxonomists for standard genome sequencing and annotation.</title>
        <authorList>
            <consortium name="The Broad Institute Genomics Platform"/>
            <consortium name="The Broad Institute Genome Sequencing Center for Infectious Disease"/>
            <person name="Wu L."/>
            <person name="Ma J."/>
        </authorList>
    </citation>
    <scope>NUCLEOTIDE SEQUENCE [LARGE SCALE GENOMIC DNA]</scope>
    <source>
        <strain evidence="3">CCM 8749</strain>
    </source>
</reference>
<keyword evidence="1" id="KW-1133">Transmembrane helix</keyword>
<proteinExistence type="predicted"/>
<gene>
    <name evidence="2" type="ORF">ACFPXP_16875</name>
</gene>
<protein>
    <recommendedName>
        <fullName evidence="4">LXG domain-containing protein</fullName>
    </recommendedName>
</protein>
<keyword evidence="1" id="KW-0472">Membrane</keyword>
<evidence type="ECO:0008006" key="4">
    <source>
        <dbReference type="Google" id="ProtNLM"/>
    </source>
</evidence>
<keyword evidence="3" id="KW-1185">Reference proteome</keyword>
<organism evidence="2 3">
    <name type="scientific">Marinicrinis lubricantis</name>
    <dbReference type="NCBI Taxonomy" id="2086470"/>
    <lineage>
        <taxon>Bacteria</taxon>
        <taxon>Bacillati</taxon>
        <taxon>Bacillota</taxon>
        <taxon>Bacilli</taxon>
        <taxon>Bacillales</taxon>
        <taxon>Paenibacillaceae</taxon>
    </lineage>
</organism>
<name>A0ABW1ISM6_9BACL</name>
<dbReference type="RefSeq" id="WP_379895516.1">
    <property type="nucleotide sequence ID" value="NZ_CBCSCT010000024.1"/>
</dbReference>
<accession>A0ABW1ISM6</accession>
<dbReference type="Proteomes" id="UP001596250">
    <property type="component" value="Unassembled WGS sequence"/>
</dbReference>
<evidence type="ECO:0000313" key="2">
    <source>
        <dbReference type="EMBL" id="MFC5988077.1"/>
    </source>
</evidence>
<keyword evidence="1" id="KW-0812">Transmembrane</keyword>
<evidence type="ECO:0000313" key="3">
    <source>
        <dbReference type="Proteomes" id="UP001596250"/>
    </source>
</evidence>
<feature type="transmembrane region" description="Helical" evidence="1">
    <location>
        <begin position="12"/>
        <end position="31"/>
    </location>
</feature>